<accession>A0ACB8UE93</accession>
<name>A0ACB8UE93_9APHY</name>
<gene>
    <name evidence="1" type="ORF">BDY19DRAFT_925325</name>
</gene>
<evidence type="ECO:0000313" key="1">
    <source>
        <dbReference type="EMBL" id="KAI0092637.1"/>
    </source>
</evidence>
<sequence length="1037" mass="116469">MPLPHLSSQTPQNASPEEVYNVICAATSQDLAQIKASSDRLKQLLELSGTFDALSEIATQRTLPLQVRQQSIIQLKNSSLGHWKSRKLLTDAQRVNIRRRCIELLNEPDDVIAECNELILAKIARQEFPQTWPALLPELLGLIGTEMNTRYGSATTAAGHSGVLLRRSLEAMNAILKEFIHIKMLSGIRIMAKIAEELHIAIQNYYSIAATVLTRLNPTTARDPRTAEDLLITHLIFKCLVKTATWVWPRTKASDQLAMVKLEPWITQLFQNSSSQLRTIIELRINLVSALRLSPEVSNSPAELSIRTLTRHMRLFGKFFRRLQQLDVQRFVALPGCGDLILYYWSKVVQATNSPADYIEDSPMAVFPVQLLVQAMVLFKESLGQWAPVKKDGTENTQVLSQSFVEDAVKLLVTRFIPLDPADLEGWMTDPEEWVNMEERDNDLWEFELRPCAERVLMTLAYQYRQYVVPLLCASFEQIATRRTTDLTSILQKEAMYCAIGRCATRLKGEIPFEQWLETTLVPESRETNSSYPIVKRRIAWLIGKWISSDCSSPNNPKVWDVLVYLLQDRGNGSDAVVRLTAAVALKECVDTIPFEIEPFLPYLPLVVSELIHLLTEADTMESKRRILGSLNTIIERADTHIIPLIASVAQPLPELWTASGEEWLMKGSLLGTVTTLLNGSKERASTLNPLVVPLIKESFMPGAQAQLDEDALVMWQAALHNTITLDDSSSGVTLFELVPLALTLLSNNFDLLGKIVGVVESYILLDAPRMLQFYAIDFFRALVTAMDQAISLNVKDMAITLQFALQLAPSNLWGEALHVSGLFSHIVKALKDDKLSTEVLTEYVYVLARVAACDKNMFLQLVSAMSTTTQIKESELWEAILDQWWTRFDNMSEPRHRKLTAMGIASLVATGRDEVLDRLPTEICNLWLDVFGEIREAKAAAEDGSAPTLLLYWDQLPETFFRETHGTAEYDRRKATYENDPVRTTQLTAFVAAQLQQAEIACGGAAILQQKYLAKADPAVMKQIQDELTGRGPGSR</sequence>
<dbReference type="EMBL" id="MU274903">
    <property type="protein sequence ID" value="KAI0092637.1"/>
    <property type="molecule type" value="Genomic_DNA"/>
</dbReference>
<protein>
    <submittedName>
        <fullName evidence="1">Armadillo-type protein</fullName>
    </submittedName>
</protein>
<organism evidence="1 2">
    <name type="scientific">Irpex rosettiformis</name>
    <dbReference type="NCBI Taxonomy" id="378272"/>
    <lineage>
        <taxon>Eukaryota</taxon>
        <taxon>Fungi</taxon>
        <taxon>Dikarya</taxon>
        <taxon>Basidiomycota</taxon>
        <taxon>Agaricomycotina</taxon>
        <taxon>Agaricomycetes</taxon>
        <taxon>Polyporales</taxon>
        <taxon>Irpicaceae</taxon>
        <taxon>Irpex</taxon>
    </lineage>
</organism>
<keyword evidence="2" id="KW-1185">Reference proteome</keyword>
<comment type="caution">
    <text evidence="1">The sequence shown here is derived from an EMBL/GenBank/DDBJ whole genome shotgun (WGS) entry which is preliminary data.</text>
</comment>
<proteinExistence type="predicted"/>
<reference evidence="1" key="1">
    <citation type="journal article" date="2021" name="Environ. Microbiol.">
        <title>Gene family expansions and transcriptome signatures uncover fungal adaptations to wood decay.</title>
        <authorList>
            <person name="Hage H."/>
            <person name="Miyauchi S."/>
            <person name="Viragh M."/>
            <person name="Drula E."/>
            <person name="Min B."/>
            <person name="Chaduli D."/>
            <person name="Navarro D."/>
            <person name="Favel A."/>
            <person name="Norest M."/>
            <person name="Lesage-Meessen L."/>
            <person name="Balint B."/>
            <person name="Merenyi Z."/>
            <person name="de Eugenio L."/>
            <person name="Morin E."/>
            <person name="Martinez A.T."/>
            <person name="Baldrian P."/>
            <person name="Stursova M."/>
            <person name="Martinez M.J."/>
            <person name="Novotny C."/>
            <person name="Magnuson J.K."/>
            <person name="Spatafora J.W."/>
            <person name="Maurice S."/>
            <person name="Pangilinan J."/>
            <person name="Andreopoulos W."/>
            <person name="LaButti K."/>
            <person name="Hundley H."/>
            <person name="Na H."/>
            <person name="Kuo A."/>
            <person name="Barry K."/>
            <person name="Lipzen A."/>
            <person name="Henrissat B."/>
            <person name="Riley R."/>
            <person name="Ahrendt S."/>
            <person name="Nagy L.G."/>
            <person name="Grigoriev I.V."/>
            <person name="Martin F."/>
            <person name="Rosso M.N."/>
        </authorList>
    </citation>
    <scope>NUCLEOTIDE SEQUENCE</scope>
    <source>
        <strain evidence="1">CBS 384.51</strain>
    </source>
</reference>
<evidence type="ECO:0000313" key="2">
    <source>
        <dbReference type="Proteomes" id="UP001055072"/>
    </source>
</evidence>
<dbReference type="Proteomes" id="UP001055072">
    <property type="component" value="Unassembled WGS sequence"/>
</dbReference>